<accession>A0A645F1K2</accession>
<dbReference type="EMBL" id="VSSQ01054181">
    <property type="protein sequence ID" value="MPN08161.1"/>
    <property type="molecule type" value="Genomic_DNA"/>
</dbReference>
<dbReference type="GO" id="GO:0016787">
    <property type="term" value="F:hydrolase activity"/>
    <property type="evidence" value="ECO:0007669"/>
    <property type="project" value="UniProtKB-KW"/>
</dbReference>
<dbReference type="Pfam" id="PF09136">
    <property type="entry name" value="Glucodextran_B"/>
    <property type="match status" value="1"/>
</dbReference>
<proteinExistence type="predicted"/>
<dbReference type="Gene3D" id="2.60.40.10">
    <property type="entry name" value="Immunoglobulins"/>
    <property type="match status" value="2"/>
</dbReference>
<dbReference type="AlphaFoldDB" id="A0A645F1K2"/>
<reference evidence="1" key="1">
    <citation type="submission" date="2019-08" db="EMBL/GenBank/DDBJ databases">
        <authorList>
            <person name="Kucharzyk K."/>
            <person name="Murdoch R.W."/>
            <person name="Higgins S."/>
            <person name="Loffler F."/>
        </authorList>
    </citation>
    <scope>NUCLEOTIDE SEQUENCE</scope>
</reference>
<comment type="caution">
    <text evidence="1">The sequence shown here is derived from an EMBL/GenBank/DDBJ whole genome shotgun (WGS) entry which is preliminary data.</text>
</comment>
<gene>
    <name evidence="1" type="primary">bpr</name>
    <name evidence="1" type="ORF">SDC9_155441</name>
</gene>
<evidence type="ECO:0000313" key="1">
    <source>
        <dbReference type="EMBL" id="MPN08161.1"/>
    </source>
</evidence>
<dbReference type="EC" id="3.4.21.-" evidence="1"/>
<protein>
    <submittedName>
        <fullName evidence="1">Bacillopeptidase F</fullName>
        <ecNumber evidence="1">3.4.21.-</ecNumber>
    </submittedName>
</protein>
<name>A0A645F1K2_9ZZZZ</name>
<sequence>MKFSVFLGNTKKVDNSDEKLVPPLAPRLVIPYEATNSANISVNGFTEVGVEVELFKNEVSIGKTQVTDSGDFAFKNISLEEGSNSFSAIAISKKAGSSDGSTPILVSFDNKIPELKIINPTESELTVDYADFDIIGESEKGASVTINGKVAVVDDDGKFKLKFQLNMGKNELEIVSKDMAGNESKKKITITYSF</sequence>
<dbReference type="InterPro" id="IPR013783">
    <property type="entry name" value="Ig-like_fold"/>
</dbReference>
<organism evidence="1">
    <name type="scientific">bioreactor metagenome</name>
    <dbReference type="NCBI Taxonomy" id="1076179"/>
    <lineage>
        <taxon>unclassified sequences</taxon>
        <taxon>metagenomes</taxon>
        <taxon>ecological metagenomes</taxon>
    </lineage>
</organism>
<keyword evidence="1" id="KW-0378">Hydrolase</keyword>